<comment type="caution">
    <text evidence="2">The sequence shown here is derived from an EMBL/GenBank/DDBJ whole genome shotgun (WGS) entry which is preliminary data.</text>
</comment>
<dbReference type="Proteomes" id="UP000430975">
    <property type="component" value="Unassembled WGS sequence"/>
</dbReference>
<dbReference type="EMBL" id="WJQS01000002">
    <property type="protein sequence ID" value="MRI84936.1"/>
    <property type="molecule type" value="Genomic_DNA"/>
</dbReference>
<gene>
    <name evidence="2" type="ORF">GIY09_03350</name>
    <name evidence="1" type="ORF">GIY11_01470</name>
</gene>
<evidence type="ECO:0000313" key="4">
    <source>
        <dbReference type="Proteomes" id="UP000469870"/>
    </source>
</evidence>
<name>A0A6I2GCH6_9LACT</name>
<accession>A0A6I2GCH6</accession>
<dbReference type="RefSeq" id="WP_153861191.1">
    <property type="nucleotide sequence ID" value="NZ_WJQR01000001.1"/>
</dbReference>
<organism evidence="2 3">
    <name type="scientific">Fundicoccus ignavus</name>
    <dbReference type="NCBI Taxonomy" id="2664442"/>
    <lineage>
        <taxon>Bacteria</taxon>
        <taxon>Bacillati</taxon>
        <taxon>Bacillota</taxon>
        <taxon>Bacilli</taxon>
        <taxon>Lactobacillales</taxon>
        <taxon>Aerococcaceae</taxon>
        <taxon>Fundicoccus</taxon>
    </lineage>
</organism>
<evidence type="ECO:0000313" key="2">
    <source>
        <dbReference type="EMBL" id="MRI84936.1"/>
    </source>
</evidence>
<dbReference type="EMBL" id="WJQR01000001">
    <property type="protein sequence ID" value="MRI80702.1"/>
    <property type="molecule type" value="Genomic_DNA"/>
</dbReference>
<sequence>MAAKLSKDQRALIEKELRRGTSKSRIATLLNVDYDEGLEMIEKVKASIRPDIGDKITFTFRAMDMTGIIVKLLTNSAVVEIYWDKSDKTLHDIIEERTIVNFKDIIDFVTLPPQDEDEGLILDSQPIVSDIDEAQE</sequence>
<evidence type="ECO:0000313" key="3">
    <source>
        <dbReference type="Proteomes" id="UP000430975"/>
    </source>
</evidence>
<proteinExistence type="predicted"/>
<protein>
    <submittedName>
        <fullName evidence="2">DUF2187 domain-containing protein</fullName>
    </submittedName>
</protein>
<evidence type="ECO:0000313" key="1">
    <source>
        <dbReference type="EMBL" id="MRI80702.1"/>
    </source>
</evidence>
<keyword evidence="3" id="KW-1185">Reference proteome</keyword>
<dbReference type="Proteomes" id="UP000469870">
    <property type="component" value="Unassembled WGS sequence"/>
</dbReference>
<reference evidence="3 4" key="1">
    <citation type="submission" date="2019-11" db="EMBL/GenBank/DDBJ databases">
        <title>Characterisation of Fundicoccus ignavus gen. nov. sp. nov., a novel genus of the family Aerococcaceae isolated from bulk tank milk.</title>
        <authorList>
            <person name="Siebert A."/>
            <person name="Huptas C."/>
            <person name="Wenning M."/>
            <person name="Scherer S."/>
            <person name="Doll E.V."/>
        </authorList>
    </citation>
    <scope>NUCLEOTIDE SEQUENCE [LARGE SCALE GENOMIC DNA]</scope>
    <source>
        <strain evidence="1 4">DSM 109653</strain>
        <strain evidence="2 3">WS4759</strain>
    </source>
</reference>
<dbReference type="AlphaFoldDB" id="A0A6I2GCH6"/>